<keyword evidence="12" id="KW-1185">Reference proteome</keyword>
<dbReference type="PROSITE" id="PS50262">
    <property type="entry name" value="G_PROTEIN_RECEP_F1_2"/>
    <property type="match status" value="1"/>
</dbReference>
<dbReference type="PANTHER" id="PTHR24241:SF59">
    <property type="entry name" value="ADIPOKINETIC HORMONE RECEPTOR, ISOFORM C"/>
    <property type="match status" value="1"/>
</dbReference>
<evidence type="ECO:0000259" key="10">
    <source>
        <dbReference type="PROSITE" id="PS50262"/>
    </source>
</evidence>
<dbReference type="InterPro" id="IPR000276">
    <property type="entry name" value="GPCR_Rhodpsn"/>
</dbReference>
<dbReference type="PRINTS" id="PR00237">
    <property type="entry name" value="GPCRRHODOPSN"/>
</dbReference>
<keyword evidence="8" id="KW-0297">G-protein coupled receptor</keyword>
<reference evidence="11" key="2">
    <citation type="submission" date="2015-02" db="UniProtKB">
        <authorList>
            <consortium name="EnsemblMetazoa"/>
        </authorList>
    </citation>
    <scope>IDENTIFICATION</scope>
</reference>
<name>T1IX11_STRMM</name>
<dbReference type="AlphaFoldDB" id="T1IX11"/>
<feature type="transmembrane region" description="Helical" evidence="9">
    <location>
        <begin position="141"/>
        <end position="161"/>
    </location>
</feature>
<keyword evidence="5 9" id="KW-1133">Transmembrane helix</keyword>
<feature type="transmembrane region" description="Helical" evidence="9">
    <location>
        <begin position="99"/>
        <end position="120"/>
    </location>
</feature>
<dbReference type="GO" id="GO:0032870">
    <property type="term" value="P:cellular response to hormone stimulus"/>
    <property type="evidence" value="ECO:0007669"/>
    <property type="project" value="TreeGrafter"/>
</dbReference>
<dbReference type="EMBL" id="JH431639">
    <property type="status" value="NOT_ANNOTATED_CDS"/>
    <property type="molecule type" value="Genomic_DNA"/>
</dbReference>
<evidence type="ECO:0000256" key="3">
    <source>
        <dbReference type="ARBA" id="ARBA00022475"/>
    </source>
</evidence>
<dbReference type="InterPro" id="IPR017452">
    <property type="entry name" value="GPCR_Rhodpsn_7TM"/>
</dbReference>
<dbReference type="GO" id="GO:0004930">
    <property type="term" value="F:G protein-coupled receptor activity"/>
    <property type="evidence" value="ECO:0007669"/>
    <property type="project" value="UniProtKB-KW"/>
</dbReference>
<protein>
    <recommendedName>
        <fullName evidence="10">G-protein coupled receptors family 1 profile domain-containing protein</fullName>
    </recommendedName>
</protein>
<dbReference type="eggNOG" id="KOG3656">
    <property type="taxonomic scope" value="Eukaryota"/>
</dbReference>
<feature type="transmembrane region" description="Helical" evidence="9">
    <location>
        <begin position="195"/>
        <end position="217"/>
    </location>
</feature>
<feature type="transmembrane region" description="Helical" evidence="9">
    <location>
        <begin position="288"/>
        <end position="308"/>
    </location>
</feature>
<dbReference type="Pfam" id="PF00001">
    <property type="entry name" value="7tm_1"/>
    <property type="match status" value="1"/>
</dbReference>
<dbReference type="GO" id="GO:0042277">
    <property type="term" value="F:peptide binding"/>
    <property type="evidence" value="ECO:0007669"/>
    <property type="project" value="TreeGrafter"/>
</dbReference>
<evidence type="ECO:0000256" key="4">
    <source>
        <dbReference type="ARBA" id="ARBA00022692"/>
    </source>
</evidence>
<keyword evidence="6 9" id="KW-0472">Membrane</keyword>
<feature type="transmembrane region" description="Helical" evidence="9">
    <location>
        <begin position="28"/>
        <end position="48"/>
    </location>
</feature>
<proteinExistence type="inferred from homology"/>
<feature type="domain" description="G-protein coupled receptors family 1 profile" evidence="10">
    <location>
        <begin position="40"/>
        <end position="305"/>
    </location>
</feature>
<evidence type="ECO:0000256" key="2">
    <source>
        <dbReference type="ARBA" id="ARBA00010663"/>
    </source>
</evidence>
<evidence type="ECO:0000256" key="9">
    <source>
        <dbReference type="SAM" id="Phobius"/>
    </source>
</evidence>
<dbReference type="Proteomes" id="UP000014500">
    <property type="component" value="Unassembled WGS sequence"/>
</dbReference>
<evidence type="ECO:0000256" key="7">
    <source>
        <dbReference type="ARBA" id="ARBA00023170"/>
    </source>
</evidence>
<dbReference type="OMA" id="ACKLFKF"/>
<comment type="subcellular location">
    <subcellularLocation>
        <location evidence="1">Cell membrane</location>
        <topology evidence="1">Multi-pass membrane protein</topology>
    </subcellularLocation>
</comment>
<dbReference type="STRING" id="126957.T1IX11"/>
<keyword evidence="8" id="KW-0807">Transducer</keyword>
<evidence type="ECO:0000256" key="6">
    <source>
        <dbReference type="ARBA" id="ARBA00023136"/>
    </source>
</evidence>
<dbReference type="Gene3D" id="1.20.1070.10">
    <property type="entry name" value="Rhodopsin 7-helix transmembrane proteins"/>
    <property type="match status" value="1"/>
</dbReference>
<evidence type="ECO:0000256" key="8">
    <source>
        <dbReference type="RuleBase" id="RU000688"/>
    </source>
</evidence>
<organism evidence="11 12">
    <name type="scientific">Strigamia maritima</name>
    <name type="common">European centipede</name>
    <name type="synonym">Geophilus maritimus</name>
    <dbReference type="NCBI Taxonomy" id="126957"/>
    <lineage>
        <taxon>Eukaryota</taxon>
        <taxon>Metazoa</taxon>
        <taxon>Ecdysozoa</taxon>
        <taxon>Arthropoda</taxon>
        <taxon>Myriapoda</taxon>
        <taxon>Chilopoda</taxon>
        <taxon>Pleurostigmophora</taxon>
        <taxon>Geophilomorpha</taxon>
        <taxon>Linotaeniidae</taxon>
        <taxon>Strigamia</taxon>
    </lineage>
</organism>
<feature type="transmembrane region" description="Helical" evidence="9">
    <location>
        <begin position="249"/>
        <end position="276"/>
    </location>
</feature>
<sequence length="379" mass="43551">MEDINRTNTSVLMATAPAFNEQRLIKSVVLAVMAVLSLIGNVATLINLYRSKRRTVSTMYMLITQLAVADLLVTFFCVVPESVWVATVQWLAGDAMCKIIKYLQMFSLYLSTFVLVLIGIDRFIAIRLPMERSNAHRKCNVLIGCVWVLSALISIPQVFIFRVRRGPFEEDFYQCVTYGFYTTVWEEKLYTTSTLVLMFILPLLTIITTYICTFYTIARNEQVFRECDSDKQMHVLRQKLFRKAKIKSLQITVVIVLAFVVCWTPYYMMMLTYIFLDPEAQLSQEVQSGIFFFGMSNSMVNPVIYGAFHLRKRGGKRRYQSSRFQSQSTINLKKRKNNAASSALETTCGVSVVEEETVLNHFENRCQDEFVNAKTTSNI</sequence>
<evidence type="ECO:0000256" key="5">
    <source>
        <dbReference type="ARBA" id="ARBA00022989"/>
    </source>
</evidence>
<dbReference type="PhylomeDB" id="T1IX11"/>
<dbReference type="PROSITE" id="PS00237">
    <property type="entry name" value="G_PROTEIN_RECEP_F1_1"/>
    <property type="match status" value="1"/>
</dbReference>
<evidence type="ECO:0000313" key="12">
    <source>
        <dbReference type="Proteomes" id="UP000014500"/>
    </source>
</evidence>
<keyword evidence="7 8" id="KW-0675">Receptor</keyword>
<dbReference type="PANTHER" id="PTHR24241">
    <property type="entry name" value="NEUROPEPTIDE RECEPTOR-RELATED G-PROTEIN COUPLED RECEPTOR"/>
    <property type="match status" value="1"/>
</dbReference>
<dbReference type="GO" id="GO:0005886">
    <property type="term" value="C:plasma membrane"/>
    <property type="evidence" value="ECO:0007669"/>
    <property type="project" value="UniProtKB-SubCell"/>
</dbReference>
<accession>T1IX11</accession>
<dbReference type="HOGENOM" id="CLU_009579_15_2_1"/>
<feature type="transmembrane region" description="Helical" evidence="9">
    <location>
        <begin position="60"/>
        <end position="79"/>
    </location>
</feature>
<keyword evidence="3" id="KW-1003">Cell membrane</keyword>
<keyword evidence="4 8" id="KW-0812">Transmembrane</keyword>
<evidence type="ECO:0000313" key="11">
    <source>
        <dbReference type="EnsemblMetazoa" id="SMAR005741-PA"/>
    </source>
</evidence>
<evidence type="ECO:0000256" key="1">
    <source>
        <dbReference type="ARBA" id="ARBA00004651"/>
    </source>
</evidence>
<comment type="similarity">
    <text evidence="2 8">Belongs to the G-protein coupled receptor 1 family.</text>
</comment>
<dbReference type="SUPFAM" id="SSF81321">
    <property type="entry name" value="Family A G protein-coupled receptor-like"/>
    <property type="match status" value="1"/>
</dbReference>
<dbReference type="EnsemblMetazoa" id="SMAR005741-RA">
    <property type="protein sequence ID" value="SMAR005741-PA"/>
    <property type="gene ID" value="SMAR005741"/>
</dbReference>
<reference evidence="12" key="1">
    <citation type="submission" date="2011-05" db="EMBL/GenBank/DDBJ databases">
        <authorList>
            <person name="Richards S.R."/>
            <person name="Qu J."/>
            <person name="Jiang H."/>
            <person name="Jhangiani S.N."/>
            <person name="Agravi P."/>
            <person name="Goodspeed R."/>
            <person name="Gross S."/>
            <person name="Mandapat C."/>
            <person name="Jackson L."/>
            <person name="Mathew T."/>
            <person name="Pu L."/>
            <person name="Thornton R."/>
            <person name="Saada N."/>
            <person name="Wilczek-Boney K.B."/>
            <person name="Lee S."/>
            <person name="Kovar C."/>
            <person name="Wu Y."/>
            <person name="Scherer S.E."/>
            <person name="Worley K.C."/>
            <person name="Muzny D.M."/>
            <person name="Gibbs R."/>
        </authorList>
    </citation>
    <scope>NUCLEOTIDE SEQUENCE</scope>
    <source>
        <strain evidence="12">Brora</strain>
    </source>
</reference>